<comment type="caution">
    <text evidence="1">The sequence shown here is derived from an EMBL/GenBank/DDBJ whole genome shotgun (WGS) entry which is preliminary data.</text>
</comment>
<dbReference type="Proteomes" id="UP000182235">
    <property type="component" value="Unassembled WGS sequence"/>
</dbReference>
<protein>
    <submittedName>
        <fullName evidence="1">Uncharacterized protein</fullName>
    </submittedName>
</protein>
<name>A0A1J9Q4J3_9EURO</name>
<accession>A0A1J9Q4J3</accession>
<sequence>MSASTYDITSSGPADGRLSTQLNTAHLLKAYTSDPRSNEEPLQVLSIHMSTSMSQFSASVHFFKKTASETFANFSAYDTQEKQ</sequence>
<gene>
    <name evidence="1" type="ORF">AJ78_08765</name>
</gene>
<dbReference type="VEuPathDB" id="FungiDB:AJ78_08765"/>
<dbReference type="OrthoDB" id="10505677at2759"/>
<reference evidence="1 2" key="1">
    <citation type="submission" date="2015-07" db="EMBL/GenBank/DDBJ databases">
        <title>Emmonsia species relationships and genome sequence.</title>
        <authorList>
            <consortium name="The Broad Institute Genomics Platform"/>
            <person name="Cuomo C.A."/>
            <person name="Munoz J.F."/>
            <person name="Imamovic A."/>
            <person name="Priest M.E."/>
            <person name="Young S."/>
            <person name="Clay O.K."/>
            <person name="McEwen J.G."/>
        </authorList>
    </citation>
    <scope>NUCLEOTIDE SEQUENCE [LARGE SCALE GENOMIC DNA]</scope>
    <source>
        <strain evidence="1 2">UAMH 9510</strain>
    </source>
</reference>
<evidence type="ECO:0000313" key="2">
    <source>
        <dbReference type="Proteomes" id="UP000182235"/>
    </source>
</evidence>
<dbReference type="EMBL" id="LGRN01000953">
    <property type="protein sequence ID" value="OJD10077.1"/>
    <property type="molecule type" value="Genomic_DNA"/>
</dbReference>
<proteinExistence type="predicted"/>
<dbReference type="AlphaFoldDB" id="A0A1J9Q4J3"/>
<evidence type="ECO:0000313" key="1">
    <source>
        <dbReference type="EMBL" id="OJD10077.1"/>
    </source>
</evidence>
<organism evidence="1 2">
    <name type="scientific">Emergomyces pasteurianus Ep9510</name>
    <dbReference type="NCBI Taxonomy" id="1447872"/>
    <lineage>
        <taxon>Eukaryota</taxon>
        <taxon>Fungi</taxon>
        <taxon>Dikarya</taxon>
        <taxon>Ascomycota</taxon>
        <taxon>Pezizomycotina</taxon>
        <taxon>Eurotiomycetes</taxon>
        <taxon>Eurotiomycetidae</taxon>
        <taxon>Onygenales</taxon>
        <taxon>Ajellomycetaceae</taxon>
        <taxon>Emergomyces</taxon>
    </lineage>
</organism>
<keyword evidence="2" id="KW-1185">Reference proteome</keyword>